<keyword evidence="1" id="KW-1133">Transmembrane helix</keyword>
<organism evidence="2 3">
    <name type="scientific">Ophiocordyceps australis</name>
    <dbReference type="NCBI Taxonomy" id="1399860"/>
    <lineage>
        <taxon>Eukaryota</taxon>
        <taxon>Fungi</taxon>
        <taxon>Dikarya</taxon>
        <taxon>Ascomycota</taxon>
        <taxon>Pezizomycotina</taxon>
        <taxon>Sordariomycetes</taxon>
        <taxon>Hypocreomycetidae</taxon>
        <taxon>Hypocreales</taxon>
        <taxon>Ophiocordycipitaceae</taxon>
        <taxon>Ophiocordyceps</taxon>
    </lineage>
</organism>
<dbReference type="PANTHER" id="PTHR39476:SF1">
    <property type="entry name" value="NADH DEHYDROGENASE [UBIQUINONE] 1 BETA SUBCOMPLEX SUBUNIT 4"/>
    <property type="match status" value="1"/>
</dbReference>
<dbReference type="AlphaFoldDB" id="A0A2C5Y0E2"/>
<sequence>MAHLRVKPDAGLLKLQAMQKNRYKYFRWTPRTAGTMFVFLAVVPAILGYAAVKTDGLIDFKGKRKGDTLYER</sequence>
<keyword evidence="1" id="KW-0472">Membrane</keyword>
<comment type="caution">
    <text evidence="2">The sequence shown here is derived from an EMBL/GenBank/DDBJ whole genome shotgun (WGS) entry which is preliminary data.</text>
</comment>
<dbReference type="OrthoDB" id="15108at2759"/>
<evidence type="ECO:0000313" key="3">
    <source>
        <dbReference type="Proteomes" id="UP000226192"/>
    </source>
</evidence>
<keyword evidence="3" id="KW-1185">Reference proteome</keyword>
<evidence type="ECO:0008006" key="4">
    <source>
        <dbReference type="Google" id="ProtNLM"/>
    </source>
</evidence>
<evidence type="ECO:0000313" key="2">
    <source>
        <dbReference type="EMBL" id="PHH61123.1"/>
    </source>
</evidence>
<name>A0A2C5Y0E2_9HYPO</name>
<gene>
    <name evidence="2" type="ORF">CDD81_740</name>
</gene>
<feature type="transmembrane region" description="Helical" evidence="1">
    <location>
        <begin position="33"/>
        <end position="52"/>
    </location>
</feature>
<dbReference type="Proteomes" id="UP000226192">
    <property type="component" value="Unassembled WGS sequence"/>
</dbReference>
<evidence type="ECO:0000256" key="1">
    <source>
        <dbReference type="SAM" id="Phobius"/>
    </source>
</evidence>
<protein>
    <recommendedName>
        <fullName evidence="4">NADH-ubiquinone oxidoreductase B15 subunit</fullName>
    </recommendedName>
</protein>
<accession>A0A2C5Y0E2</accession>
<dbReference type="STRING" id="1399860.A0A2C5Y0E2"/>
<reference evidence="2 3" key="1">
    <citation type="submission" date="2017-06" db="EMBL/GenBank/DDBJ databases">
        <title>Ant-infecting Ophiocordyceps genomes reveal a high diversity of potential behavioral manipulation genes and a possible major role for enterotoxins.</title>
        <authorList>
            <person name="De Bekker C."/>
            <person name="Evans H.C."/>
            <person name="Brachmann A."/>
            <person name="Hughes D.P."/>
        </authorList>
    </citation>
    <scope>NUCLEOTIDE SEQUENCE [LARGE SCALE GENOMIC DNA]</scope>
    <source>
        <strain evidence="2 3">Map64</strain>
    </source>
</reference>
<keyword evidence="1" id="KW-0812">Transmembrane</keyword>
<dbReference type="PANTHER" id="PTHR39476">
    <property type="entry name" value="NADH:UBIQUINONE OXIDOREDUCTASE 6.6KD SUBUNIT"/>
    <property type="match status" value="1"/>
</dbReference>
<dbReference type="EMBL" id="NJET01000115">
    <property type="protein sequence ID" value="PHH61123.1"/>
    <property type="molecule type" value="Genomic_DNA"/>
</dbReference>
<proteinExistence type="predicted"/>